<reference evidence="14" key="1">
    <citation type="submission" date="2021-01" db="EMBL/GenBank/DDBJ databases">
        <authorList>
            <person name="Corre E."/>
            <person name="Pelletier E."/>
            <person name="Niang G."/>
            <person name="Scheremetjew M."/>
            <person name="Finn R."/>
            <person name="Kale V."/>
            <person name="Holt S."/>
            <person name="Cochrane G."/>
            <person name="Meng A."/>
            <person name="Brown T."/>
            <person name="Cohen L."/>
        </authorList>
    </citation>
    <scope>NUCLEOTIDE SEQUENCE</scope>
    <source>
        <strain evidence="14">RCC1130</strain>
    </source>
</reference>
<keyword evidence="10" id="KW-0456">Lyase</keyword>
<evidence type="ECO:0000256" key="9">
    <source>
        <dbReference type="ARBA" id="ARBA00023235"/>
    </source>
</evidence>
<evidence type="ECO:0000256" key="4">
    <source>
        <dbReference type="ARBA" id="ARBA00004696"/>
    </source>
</evidence>
<dbReference type="Pfam" id="PF00697">
    <property type="entry name" value="PRAI"/>
    <property type="match status" value="1"/>
</dbReference>
<dbReference type="CDD" id="cd00405">
    <property type="entry name" value="PRAI"/>
    <property type="match status" value="1"/>
</dbReference>
<keyword evidence="5" id="KW-0028">Amino-acid biosynthesis</keyword>
<comment type="pathway">
    <text evidence="4">Amino-acid biosynthesis; L-tryptophan biosynthesis; L-tryptophan from chorismate: step 4/5.</text>
</comment>
<evidence type="ECO:0000259" key="13">
    <source>
        <dbReference type="Pfam" id="PF00697"/>
    </source>
</evidence>
<dbReference type="SUPFAM" id="SSF51366">
    <property type="entry name" value="Ribulose-phoshate binding barrel"/>
    <property type="match status" value="2"/>
</dbReference>
<accession>A0A7S0J3B2</accession>
<evidence type="ECO:0000256" key="5">
    <source>
        <dbReference type="ARBA" id="ARBA00022605"/>
    </source>
</evidence>
<keyword evidence="9" id="KW-0413">Isomerase</keyword>
<comment type="catalytic activity">
    <reaction evidence="1">
        <text>N-(5-phospho-beta-D-ribosyl)anthranilate = 1-(2-carboxyphenylamino)-1-deoxy-D-ribulose 5-phosphate</text>
        <dbReference type="Rhea" id="RHEA:21540"/>
        <dbReference type="ChEBI" id="CHEBI:18277"/>
        <dbReference type="ChEBI" id="CHEBI:58613"/>
        <dbReference type="EC" id="5.3.1.24"/>
    </reaction>
</comment>
<name>A0A7S0J3B2_9EUKA</name>
<dbReference type="InterPro" id="IPR001240">
    <property type="entry name" value="PRAI_dom"/>
</dbReference>
<evidence type="ECO:0000256" key="10">
    <source>
        <dbReference type="ARBA" id="ARBA00023239"/>
    </source>
</evidence>
<dbReference type="GO" id="GO:0004425">
    <property type="term" value="F:indole-3-glycerol-phosphate synthase activity"/>
    <property type="evidence" value="ECO:0007669"/>
    <property type="project" value="UniProtKB-EC"/>
</dbReference>
<proteinExistence type="inferred from homology"/>
<gene>
    <name evidence="14" type="ORF">CLEP1334_LOCUS15140</name>
</gene>
<dbReference type="EMBL" id="HBER01030164">
    <property type="protein sequence ID" value="CAD8539857.1"/>
    <property type="molecule type" value="Transcribed_RNA"/>
</dbReference>
<comment type="catalytic activity">
    <reaction evidence="2">
        <text>1-(2-carboxyphenylamino)-1-deoxy-D-ribulose 5-phosphate + H(+) = (1S,2R)-1-C-(indol-3-yl)glycerol 3-phosphate + CO2 + H2O</text>
        <dbReference type="Rhea" id="RHEA:23476"/>
        <dbReference type="ChEBI" id="CHEBI:15377"/>
        <dbReference type="ChEBI" id="CHEBI:15378"/>
        <dbReference type="ChEBI" id="CHEBI:16526"/>
        <dbReference type="ChEBI" id="CHEBI:58613"/>
        <dbReference type="ChEBI" id="CHEBI:58866"/>
        <dbReference type="EC" id="4.1.1.48"/>
    </reaction>
</comment>
<dbReference type="InterPro" id="IPR045186">
    <property type="entry name" value="Indole-3-glycerol_P_synth"/>
</dbReference>
<dbReference type="FunFam" id="3.20.20.70:FF:000024">
    <property type="entry name" value="Indole-3-glycerol phosphate synthase"/>
    <property type="match status" value="1"/>
</dbReference>
<keyword evidence="6" id="KW-0210">Decarboxylase</keyword>
<evidence type="ECO:0000313" key="14">
    <source>
        <dbReference type="EMBL" id="CAD8539857.1"/>
    </source>
</evidence>
<evidence type="ECO:0000256" key="3">
    <source>
        <dbReference type="ARBA" id="ARBA00004664"/>
    </source>
</evidence>
<comment type="pathway">
    <text evidence="3">Amino-acid biosynthesis; L-tryptophan biosynthesis; L-tryptophan from chorismate: step 3/5.</text>
</comment>
<dbReference type="HAMAP" id="MF_00135">
    <property type="entry name" value="PRAI"/>
    <property type="match status" value="1"/>
</dbReference>
<evidence type="ECO:0000256" key="8">
    <source>
        <dbReference type="ARBA" id="ARBA00023141"/>
    </source>
</evidence>
<evidence type="ECO:0000256" key="2">
    <source>
        <dbReference type="ARBA" id="ARBA00001633"/>
    </source>
</evidence>
<dbReference type="InterPro" id="IPR013785">
    <property type="entry name" value="Aldolase_TIM"/>
</dbReference>
<sequence length="511" mass="53814">MPSILNTICEQRRLDVAAAKQIKGEPALQAEVERLTSAPNDFAAALRANAPMALVAEIKRASPSKGEIAAGVHAPSQALAYALGGACAISVLTEPTWFKGSLEDLRQVRQSLDGAGLGDVCVLRKDFIIDQYQLLEARACGADTALLIVALLPLEVLVALIAFSRGLGMEPLVEAANEEEMKVAIQAGSKVIGINNRNLHTFEVDMGTTGRLTSLIPTDSGILVVALSGVSCRRDVCDFAAVGAKGVLVGESLMRAPSVEVFISQLLDVPPQPPLCKICGLRDTEAAAAAAAAGADFIGIIFAKSKRQVSIEEGRAIVQAVRAQRRRPPEWKLPEFEPSETELRPWLLTWRALLTAAARRAGPLAVGVFVDATVEEMNATAEAVGLDLIQLHGAEGWEIVSQLDRPAIRVVHMEPDVSADDVSSSLTGGKAVAVLLDSKGGGTGKTFDWQVGSEVQARAPFILAGGLTPENVAAAVGSVRPWCVDVSSGVESGGVKDLEKIRSFVSAAHGY</sequence>
<dbReference type="CDD" id="cd00331">
    <property type="entry name" value="IGPS"/>
    <property type="match status" value="1"/>
</dbReference>
<dbReference type="Gene3D" id="3.20.20.70">
    <property type="entry name" value="Aldolase class I"/>
    <property type="match status" value="2"/>
</dbReference>
<dbReference type="GO" id="GO:0000162">
    <property type="term" value="P:L-tryptophan biosynthetic process"/>
    <property type="evidence" value="ECO:0007669"/>
    <property type="project" value="UniProtKB-UniPathway"/>
</dbReference>
<dbReference type="Pfam" id="PF00218">
    <property type="entry name" value="IGPS"/>
    <property type="match status" value="1"/>
</dbReference>
<keyword evidence="8" id="KW-0057">Aromatic amino acid biosynthesis</keyword>
<evidence type="ECO:0000256" key="6">
    <source>
        <dbReference type="ARBA" id="ARBA00022793"/>
    </source>
</evidence>
<dbReference type="InterPro" id="IPR001468">
    <property type="entry name" value="Indole-3-GlycerolPSynthase_CS"/>
</dbReference>
<dbReference type="PANTHER" id="PTHR22854">
    <property type="entry name" value="TRYPTOPHAN BIOSYNTHESIS PROTEIN"/>
    <property type="match status" value="1"/>
</dbReference>
<dbReference type="PROSITE" id="PS00614">
    <property type="entry name" value="IGPS"/>
    <property type="match status" value="1"/>
</dbReference>
<keyword evidence="11" id="KW-0511">Multifunctional enzyme</keyword>
<dbReference type="InterPro" id="IPR013798">
    <property type="entry name" value="Indole-3-glycerol_P_synth_dom"/>
</dbReference>
<protein>
    <recommendedName>
        <fullName evidence="15">Indole-3-glycerol phosphate synthase</fullName>
    </recommendedName>
</protein>
<evidence type="ECO:0000256" key="7">
    <source>
        <dbReference type="ARBA" id="ARBA00022822"/>
    </source>
</evidence>
<dbReference type="UniPathway" id="UPA00035">
    <property type="reaction ID" value="UER00042"/>
</dbReference>
<keyword evidence="7" id="KW-0822">Tryptophan biosynthesis</keyword>
<dbReference type="InterPro" id="IPR011060">
    <property type="entry name" value="RibuloseP-bd_barrel"/>
</dbReference>
<evidence type="ECO:0000256" key="11">
    <source>
        <dbReference type="ARBA" id="ARBA00023268"/>
    </source>
</evidence>
<dbReference type="GO" id="GO:0004640">
    <property type="term" value="F:phosphoribosylanthranilate isomerase activity"/>
    <property type="evidence" value="ECO:0007669"/>
    <property type="project" value="UniProtKB-EC"/>
</dbReference>
<dbReference type="AlphaFoldDB" id="A0A7S0J3B2"/>
<feature type="domain" description="N-(5'phosphoribosyl) anthranilate isomerase (PRAI)" evidence="13">
    <location>
        <begin position="359"/>
        <end position="506"/>
    </location>
</feature>
<evidence type="ECO:0008006" key="15">
    <source>
        <dbReference type="Google" id="ProtNLM"/>
    </source>
</evidence>
<evidence type="ECO:0000259" key="12">
    <source>
        <dbReference type="Pfam" id="PF00218"/>
    </source>
</evidence>
<feature type="domain" description="Indole-3-glycerol phosphate synthase" evidence="12">
    <location>
        <begin position="5"/>
        <end position="266"/>
    </location>
</feature>
<organism evidence="14">
    <name type="scientific">Calcidiscus leptoporus</name>
    <dbReference type="NCBI Taxonomy" id="127549"/>
    <lineage>
        <taxon>Eukaryota</taxon>
        <taxon>Haptista</taxon>
        <taxon>Haptophyta</taxon>
        <taxon>Prymnesiophyceae</taxon>
        <taxon>Coccolithales</taxon>
        <taxon>Calcidiscaceae</taxon>
        <taxon>Calcidiscus</taxon>
    </lineage>
</organism>
<evidence type="ECO:0000256" key="1">
    <source>
        <dbReference type="ARBA" id="ARBA00001164"/>
    </source>
</evidence>
<dbReference type="PANTHER" id="PTHR22854:SF2">
    <property type="entry name" value="INDOLE-3-GLYCEROL-PHOSPHATE SYNTHASE"/>
    <property type="match status" value="1"/>
</dbReference>